<reference evidence="3 4" key="1">
    <citation type="submission" date="2014-04" db="EMBL/GenBank/DDBJ databases">
        <title>Evolutionary Origins and Diversification of the Mycorrhizal Mutualists.</title>
        <authorList>
            <consortium name="DOE Joint Genome Institute"/>
            <consortium name="Mycorrhizal Genomics Consortium"/>
            <person name="Kohler A."/>
            <person name="Kuo A."/>
            <person name="Nagy L.G."/>
            <person name="Floudas D."/>
            <person name="Copeland A."/>
            <person name="Barry K.W."/>
            <person name="Cichocki N."/>
            <person name="Veneault-Fourrey C."/>
            <person name="LaButti K."/>
            <person name="Lindquist E.A."/>
            <person name="Lipzen A."/>
            <person name="Lundell T."/>
            <person name="Morin E."/>
            <person name="Murat C."/>
            <person name="Riley R."/>
            <person name="Ohm R."/>
            <person name="Sun H."/>
            <person name="Tunlid A."/>
            <person name="Henrissat B."/>
            <person name="Grigoriev I.V."/>
            <person name="Hibbett D.S."/>
            <person name="Martin F."/>
        </authorList>
    </citation>
    <scope>NUCLEOTIDE SEQUENCE [LARGE SCALE GENOMIC DNA]</scope>
    <source>
        <strain evidence="3 4">Koide BX008</strain>
    </source>
</reference>
<evidence type="ECO:0000313" key="4">
    <source>
        <dbReference type="Proteomes" id="UP000054549"/>
    </source>
</evidence>
<dbReference type="Gene3D" id="3.40.50.1010">
    <property type="entry name" value="5'-nuclease"/>
    <property type="match status" value="1"/>
</dbReference>
<organism evidence="3 4">
    <name type="scientific">Amanita muscaria (strain Koide BX008)</name>
    <dbReference type="NCBI Taxonomy" id="946122"/>
    <lineage>
        <taxon>Eukaryota</taxon>
        <taxon>Fungi</taxon>
        <taxon>Dikarya</taxon>
        <taxon>Basidiomycota</taxon>
        <taxon>Agaricomycotina</taxon>
        <taxon>Agaricomycetes</taxon>
        <taxon>Agaricomycetidae</taxon>
        <taxon>Agaricales</taxon>
        <taxon>Pluteineae</taxon>
        <taxon>Amanitaceae</taxon>
        <taxon>Amanita</taxon>
    </lineage>
</organism>
<accession>A0A0C2WE41</accession>
<feature type="region of interest" description="Disordered" evidence="1">
    <location>
        <begin position="40"/>
        <end position="119"/>
    </location>
</feature>
<dbReference type="STRING" id="946122.A0A0C2WE41"/>
<feature type="region of interest" description="Disordered" evidence="1">
    <location>
        <begin position="281"/>
        <end position="310"/>
    </location>
</feature>
<name>A0A0C2WE41_AMAMK</name>
<feature type="compositionally biased region" description="Low complexity" evidence="1">
    <location>
        <begin position="412"/>
        <end position="430"/>
    </location>
</feature>
<dbReference type="OrthoDB" id="69928at2759"/>
<protein>
    <recommendedName>
        <fullName evidence="2">PIN domain-containing protein</fullName>
    </recommendedName>
</protein>
<feature type="region of interest" description="Disordered" evidence="1">
    <location>
        <begin position="353"/>
        <end position="379"/>
    </location>
</feature>
<evidence type="ECO:0000259" key="2">
    <source>
        <dbReference type="Pfam" id="PF13638"/>
    </source>
</evidence>
<dbReference type="InParanoid" id="A0A0C2WE41"/>
<feature type="compositionally biased region" description="Low complexity" evidence="1">
    <location>
        <begin position="281"/>
        <end position="293"/>
    </location>
</feature>
<dbReference type="InterPro" id="IPR002716">
    <property type="entry name" value="PIN_dom"/>
</dbReference>
<dbReference type="EMBL" id="KN818312">
    <property type="protein sequence ID" value="KIL59637.1"/>
    <property type="molecule type" value="Genomic_DNA"/>
</dbReference>
<feature type="domain" description="PIN" evidence="2">
    <location>
        <begin position="123"/>
        <end position="199"/>
    </location>
</feature>
<keyword evidence="4" id="KW-1185">Reference proteome</keyword>
<evidence type="ECO:0000256" key="1">
    <source>
        <dbReference type="SAM" id="MobiDB-lite"/>
    </source>
</evidence>
<feature type="compositionally biased region" description="Basic and acidic residues" evidence="1">
    <location>
        <begin position="110"/>
        <end position="119"/>
    </location>
</feature>
<sequence>MSRALGAAFLSHQVEQLERTVVASRGGKGGGAGNWRERRQQQFQGGRATVASQPQSRRGAGPAATAANTTAGPPRSPQTAPSAARSAPAVVLHDQSPGKGRTSPASTRRRPSDEESGKDADVVVVDASVLIHALYQVKRWCQQGRQEVVIVPLEALNTLDLLKKGTSSLAQRARAASRILEAQVGTNSRIRVQRDDAFVFWDKIGFNNASTNATTATTTANTTATNGTPPNQTLPSPEWVRRTICCAKWEATNAHITLGIDNESNTTSATNPPRVVFAVLSTSASSPQSSPQSKTMGLESGSPTDTTPVVPLPAPTMAPNKFEPRSSGTLVSYWATQAGVEVLQVEASVPGHGRVGLADDDEGASHGTHASHASHGKATKGIGGGGGGYGYSAGHYGHGRRKASLVSGGTGAYTNAHNNNNGNGIPGSTGLVERPPAVMAMMEMVSSQPSNKGKVVRVLARGEKLDP</sequence>
<dbReference type="Proteomes" id="UP000054549">
    <property type="component" value="Unassembled WGS sequence"/>
</dbReference>
<evidence type="ECO:0000313" key="3">
    <source>
        <dbReference type="EMBL" id="KIL59637.1"/>
    </source>
</evidence>
<dbReference type="Pfam" id="PF13638">
    <property type="entry name" value="PIN_4"/>
    <property type="match status" value="1"/>
</dbReference>
<proteinExistence type="predicted"/>
<feature type="region of interest" description="Disordered" evidence="1">
    <location>
        <begin position="400"/>
        <end position="432"/>
    </location>
</feature>
<dbReference type="AlphaFoldDB" id="A0A0C2WE41"/>
<dbReference type="HOGENOM" id="CLU_036117_0_0_1"/>
<gene>
    <name evidence="3" type="ORF">M378DRAFT_998749</name>
</gene>
<feature type="compositionally biased region" description="Low complexity" evidence="1">
    <location>
        <begin position="57"/>
        <end position="89"/>
    </location>
</feature>